<evidence type="ECO:0000313" key="2">
    <source>
        <dbReference type="Proteomes" id="UP000824890"/>
    </source>
</evidence>
<keyword evidence="2" id="KW-1185">Reference proteome</keyword>
<dbReference type="EMBL" id="JAGKQM010000015">
    <property type="protein sequence ID" value="KAH0876398.1"/>
    <property type="molecule type" value="Genomic_DNA"/>
</dbReference>
<name>A0ABQ7Z8F8_BRANA</name>
<sequence>MKCLLDLPNTTRWSLYNEHGQMLVSGRSTTRPTNSALEAEAKDLRWAAHLSCTRLCKRYKRDKEKQLAIFNSFVKNVTFVKISRKANIVMADKLAKYARTRSQNMVVSWNNDVF</sequence>
<proteinExistence type="predicted"/>
<reference evidence="1 2" key="1">
    <citation type="submission" date="2021-05" db="EMBL/GenBank/DDBJ databases">
        <title>Genome Assembly of Synthetic Allotetraploid Brassica napus Reveals Homoeologous Exchanges between Subgenomes.</title>
        <authorList>
            <person name="Davis J.T."/>
        </authorList>
    </citation>
    <scope>NUCLEOTIDE SEQUENCE [LARGE SCALE GENOMIC DNA]</scope>
    <source>
        <strain evidence="2">cv. Da-Ae</strain>
        <tissue evidence="1">Seedling</tissue>
    </source>
</reference>
<dbReference type="Proteomes" id="UP000824890">
    <property type="component" value="Unassembled WGS sequence"/>
</dbReference>
<organism evidence="1 2">
    <name type="scientific">Brassica napus</name>
    <name type="common">Rape</name>
    <dbReference type="NCBI Taxonomy" id="3708"/>
    <lineage>
        <taxon>Eukaryota</taxon>
        <taxon>Viridiplantae</taxon>
        <taxon>Streptophyta</taxon>
        <taxon>Embryophyta</taxon>
        <taxon>Tracheophyta</taxon>
        <taxon>Spermatophyta</taxon>
        <taxon>Magnoliopsida</taxon>
        <taxon>eudicotyledons</taxon>
        <taxon>Gunneridae</taxon>
        <taxon>Pentapetalae</taxon>
        <taxon>rosids</taxon>
        <taxon>malvids</taxon>
        <taxon>Brassicales</taxon>
        <taxon>Brassicaceae</taxon>
        <taxon>Brassiceae</taxon>
        <taxon>Brassica</taxon>
    </lineage>
</organism>
<protein>
    <submittedName>
        <fullName evidence="1">Uncharacterized protein</fullName>
    </submittedName>
</protein>
<comment type="caution">
    <text evidence="1">The sequence shown here is derived from an EMBL/GenBank/DDBJ whole genome shotgun (WGS) entry which is preliminary data.</text>
</comment>
<gene>
    <name evidence="1" type="ORF">HID58_063792</name>
</gene>
<evidence type="ECO:0000313" key="1">
    <source>
        <dbReference type="EMBL" id="KAH0876398.1"/>
    </source>
</evidence>
<accession>A0ABQ7Z8F8</accession>